<reference evidence="1 2" key="1">
    <citation type="submission" date="2014-07" db="EMBL/GenBank/DDBJ databases">
        <authorList>
            <person name="McCorrison J."/>
            <person name="Sanka R."/>
            <person name="Torralba M."/>
            <person name="Gillis M."/>
            <person name="Haft D.H."/>
            <person name="Methe B."/>
            <person name="Sutton G."/>
            <person name="Nelson K.E."/>
        </authorList>
    </citation>
    <scope>NUCLEOTIDE SEQUENCE [LARGE SCALE GENOMIC DNA]</scope>
    <source>
        <strain evidence="1 2">DNF00882</strain>
    </source>
</reference>
<name>A0A096AMY7_9BACT</name>
<dbReference type="Proteomes" id="UP000029538">
    <property type="component" value="Unassembled WGS sequence"/>
</dbReference>
<comment type="caution">
    <text evidence="1">The sequence shown here is derived from an EMBL/GenBank/DDBJ whole genome shotgun (WGS) entry which is preliminary data.</text>
</comment>
<dbReference type="PROSITE" id="PS51257">
    <property type="entry name" value="PROKAR_LIPOPROTEIN"/>
    <property type="match status" value="1"/>
</dbReference>
<dbReference type="AlphaFoldDB" id="A0A096AMY7"/>
<sequence>MKQVVSILGFFAAISCANAQSWEPKAWQKYLIEQQVKADTLNKCYSIMAKHSIKSKKLDPAVLNFGTFYAPEPKGILQEMEEAEDWERIRRGEYESRNIIADFIGSAFVEILNGIFFR</sequence>
<gene>
    <name evidence="1" type="ORF">HMPREF0654_09600</name>
</gene>
<organism evidence="1 2">
    <name type="scientific">Prevotella disiens DNF00882</name>
    <dbReference type="NCBI Taxonomy" id="1401075"/>
    <lineage>
        <taxon>Bacteria</taxon>
        <taxon>Pseudomonadati</taxon>
        <taxon>Bacteroidota</taxon>
        <taxon>Bacteroidia</taxon>
        <taxon>Bacteroidales</taxon>
        <taxon>Prevotellaceae</taxon>
        <taxon>Prevotella</taxon>
    </lineage>
</organism>
<proteinExistence type="predicted"/>
<evidence type="ECO:0000313" key="1">
    <source>
        <dbReference type="EMBL" id="KGF48056.1"/>
    </source>
</evidence>
<protein>
    <submittedName>
        <fullName evidence="1">Uncharacterized protein</fullName>
    </submittedName>
</protein>
<accession>A0A096AMY7</accession>
<evidence type="ECO:0000313" key="2">
    <source>
        <dbReference type="Proteomes" id="UP000029538"/>
    </source>
</evidence>
<dbReference type="RefSeq" id="WP_036884320.1">
    <property type="nucleotide sequence ID" value="NZ_JRNR01000101.1"/>
</dbReference>
<dbReference type="EMBL" id="JRNR01000101">
    <property type="protein sequence ID" value="KGF48056.1"/>
    <property type="molecule type" value="Genomic_DNA"/>
</dbReference>